<feature type="binding site" evidence="9">
    <location>
        <begin position="220"/>
        <end position="221"/>
    </location>
    <ligand>
        <name>substrate</name>
    </ligand>
</feature>
<feature type="binding site" evidence="9">
    <location>
        <begin position="76"/>
        <end position="77"/>
    </location>
    <ligand>
        <name>substrate</name>
    </ligand>
</feature>
<dbReference type="GO" id="GO:0008837">
    <property type="term" value="F:diaminopimelate epimerase activity"/>
    <property type="evidence" value="ECO:0007669"/>
    <property type="project" value="UniProtKB-UniRule"/>
</dbReference>
<sequence>MLIQFSKMHGLGNDFVVIDSVTQNVFLNREQITRLADRHCGVGFDQLLIVEPPYDPEVDFHYRIFNADGSEVEQCGNGARCFGRFVRMKGLTNKDEIRVSTKKGVIRIRLEDNAMVNVDMGKPVLEPSQIPFRANKNETTYILRANEQTFLVGAVSMGNPHCVMLVDDVAAAPVQETGALLTQYERFPEGANVGFMQIVDRQNAKLRVFERGVGETQACGTGACAAAVWGILQDKLTSPVAIALPGGTLNITWEPGKSLWMRGPAEHVYDGQIAL</sequence>
<comment type="pathway">
    <text evidence="1 9">Amino-acid biosynthesis; L-lysine biosynthesis via DAP pathway; DL-2,6-diaminopimelate from LL-2,6-diaminopimelate: step 1/1.</text>
</comment>
<dbReference type="OrthoDB" id="9805408at2"/>
<feature type="site" description="Could be important to modulate the pK values of the two catalytic cysteine residues" evidence="9">
    <location>
        <position position="210"/>
    </location>
</feature>
<dbReference type="AlphaFoldDB" id="A0A432VR67"/>
<feature type="binding site" evidence="9">
    <location>
        <position position="46"/>
    </location>
    <ligand>
        <name>substrate</name>
    </ligand>
</feature>
<dbReference type="EMBL" id="PIPJ01000010">
    <property type="protein sequence ID" value="RUO18762.1"/>
    <property type="molecule type" value="Genomic_DNA"/>
</dbReference>
<dbReference type="Pfam" id="PF01678">
    <property type="entry name" value="DAP_epimerase"/>
    <property type="match status" value="2"/>
</dbReference>
<dbReference type="GO" id="GO:0009089">
    <property type="term" value="P:lysine biosynthetic process via diaminopimelate"/>
    <property type="evidence" value="ECO:0007669"/>
    <property type="project" value="UniProtKB-UniRule"/>
</dbReference>
<dbReference type="PANTHER" id="PTHR31689">
    <property type="entry name" value="DIAMINOPIMELATE EPIMERASE, CHLOROPLASTIC"/>
    <property type="match status" value="1"/>
</dbReference>
<dbReference type="Proteomes" id="UP000288395">
    <property type="component" value="Unassembled WGS sequence"/>
</dbReference>
<dbReference type="RefSeq" id="WP_126768233.1">
    <property type="nucleotide sequence ID" value="NZ_PIPJ01000010.1"/>
</dbReference>
<dbReference type="NCBIfam" id="TIGR00652">
    <property type="entry name" value="DapF"/>
    <property type="match status" value="1"/>
</dbReference>
<feature type="active site" description="Proton acceptor" evidence="9">
    <location>
        <position position="219"/>
    </location>
</feature>
<keyword evidence="4 9" id="KW-0963">Cytoplasm</keyword>
<feature type="active site" evidence="10">
    <location>
        <position position="75"/>
    </location>
</feature>
<gene>
    <name evidence="9" type="primary">dapF</name>
    <name evidence="11" type="ORF">CWE08_11065</name>
</gene>
<comment type="catalytic activity">
    <reaction evidence="8 9">
        <text>(2S,6S)-2,6-diaminopimelate = meso-2,6-diaminopimelate</text>
        <dbReference type="Rhea" id="RHEA:15393"/>
        <dbReference type="ChEBI" id="CHEBI:57609"/>
        <dbReference type="ChEBI" id="CHEBI:57791"/>
        <dbReference type="EC" id="5.1.1.7"/>
    </reaction>
</comment>
<feature type="site" description="Important for dimerization" evidence="9">
    <location>
        <position position="269"/>
    </location>
</feature>
<feature type="binding site" evidence="9">
    <location>
        <position position="13"/>
    </location>
    <ligand>
        <name>substrate</name>
    </ligand>
</feature>
<feature type="binding site" evidence="9">
    <location>
        <position position="192"/>
    </location>
    <ligand>
        <name>substrate</name>
    </ligand>
</feature>
<evidence type="ECO:0000256" key="10">
    <source>
        <dbReference type="PROSITE-ProRule" id="PRU10125"/>
    </source>
</evidence>
<evidence type="ECO:0000256" key="1">
    <source>
        <dbReference type="ARBA" id="ARBA00005196"/>
    </source>
</evidence>
<dbReference type="UniPathway" id="UPA00034">
    <property type="reaction ID" value="UER00025"/>
</dbReference>
<keyword evidence="12" id="KW-1185">Reference proteome</keyword>
<evidence type="ECO:0000256" key="5">
    <source>
        <dbReference type="ARBA" id="ARBA00022605"/>
    </source>
</evidence>
<protein>
    <recommendedName>
        <fullName evidence="3 9">Diaminopimelate epimerase</fullName>
        <shortName evidence="9">DAP epimerase</shortName>
        <ecNumber evidence="3 9">5.1.1.7</ecNumber>
    </recommendedName>
    <alternativeName>
        <fullName evidence="9">PLP-independent amino acid racemase</fullName>
    </alternativeName>
</protein>
<dbReference type="PANTHER" id="PTHR31689:SF0">
    <property type="entry name" value="DIAMINOPIMELATE EPIMERASE"/>
    <property type="match status" value="1"/>
</dbReference>
<dbReference type="InterPro" id="IPR018510">
    <property type="entry name" value="DAP_epimerase_AS"/>
</dbReference>
<accession>A0A432VR67</accession>
<dbReference type="FunFam" id="3.10.310.10:FF:000001">
    <property type="entry name" value="Diaminopimelate epimerase"/>
    <property type="match status" value="1"/>
</dbReference>
<dbReference type="PROSITE" id="PS01326">
    <property type="entry name" value="DAP_EPIMERASE"/>
    <property type="match status" value="1"/>
</dbReference>
<evidence type="ECO:0000313" key="12">
    <source>
        <dbReference type="Proteomes" id="UP000288395"/>
    </source>
</evidence>
<comment type="similarity">
    <text evidence="2 9">Belongs to the diaminopimelate epimerase family.</text>
</comment>
<feature type="active site" description="Proton donor" evidence="9">
    <location>
        <position position="75"/>
    </location>
</feature>
<comment type="caution">
    <text evidence="11">The sequence shown here is derived from an EMBL/GenBank/DDBJ whole genome shotgun (WGS) entry which is preliminary data.</text>
</comment>
<evidence type="ECO:0000256" key="7">
    <source>
        <dbReference type="ARBA" id="ARBA00023235"/>
    </source>
</evidence>
<evidence type="ECO:0000256" key="2">
    <source>
        <dbReference type="ARBA" id="ARBA00010219"/>
    </source>
</evidence>
<comment type="function">
    <text evidence="9">Catalyzes the stereoinversion of LL-2,6-diaminopimelate (L,L-DAP) to meso-diaminopimelate (meso-DAP), a precursor of L-lysine and an essential component of the bacterial peptidoglycan.</text>
</comment>
<proteinExistence type="inferred from homology"/>
<dbReference type="InterPro" id="IPR001653">
    <property type="entry name" value="DAP_epimerase_DapF"/>
</dbReference>
<evidence type="ECO:0000256" key="8">
    <source>
        <dbReference type="ARBA" id="ARBA00051712"/>
    </source>
</evidence>
<keyword evidence="7 9" id="KW-0413">Isomerase</keyword>
<evidence type="ECO:0000256" key="4">
    <source>
        <dbReference type="ARBA" id="ARBA00022490"/>
    </source>
</evidence>
<feature type="binding site" evidence="9">
    <location>
        <position position="159"/>
    </location>
    <ligand>
        <name>substrate</name>
    </ligand>
</feature>
<dbReference type="GO" id="GO:0005829">
    <property type="term" value="C:cytosol"/>
    <property type="evidence" value="ECO:0007669"/>
    <property type="project" value="TreeGrafter"/>
</dbReference>
<feature type="binding site" evidence="9">
    <location>
        <position position="66"/>
    </location>
    <ligand>
        <name>substrate</name>
    </ligand>
</feature>
<keyword evidence="5 9" id="KW-0028">Amino-acid biosynthesis</keyword>
<comment type="subcellular location">
    <subcellularLocation>
        <location evidence="9">Cytoplasm</location>
    </subcellularLocation>
</comment>
<dbReference type="SUPFAM" id="SSF54506">
    <property type="entry name" value="Diaminopimelate epimerase-like"/>
    <property type="match status" value="1"/>
</dbReference>
<dbReference type="Gene3D" id="3.10.310.10">
    <property type="entry name" value="Diaminopimelate Epimerase, Chain A, domain 1"/>
    <property type="match status" value="2"/>
</dbReference>
<evidence type="ECO:0000313" key="11">
    <source>
        <dbReference type="EMBL" id="RUO18762.1"/>
    </source>
</evidence>
<organism evidence="11 12">
    <name type="scientific">Aliidiomarina iranensis</name>
    <dbReference type="NCBI Taxonomy" id="1434071"/>
    <lineage>
        <taxon>Bacteria</taxon>
        <taxon>Pseudomonadati</taxon>
        <taxon>Pseudomonadota</taxon>
        <taxon>Gammaproteobacteria</taxon>
        <taxon>Alteromonadales</taxon>
        <taxon>Idiomarinaceae</taxon>
        <taxon>Aliidiomarina</taxon>
    </lineage>
</organism>
<keyword evidence="6 9" id="KW-0457">Lysine biosynthesis</keyword>
<name>A0A432VR67_9GAMM</name>
<evidence type="ECO:0000256" key="9">
    <source>
        <dbReference type="HAMAP-Rule" id="MF_00197"/>
    </source>
</evidence>
<feature type="binding site" evidence="9">
    <location>
        <begin position="210"/>
        <end position="211"/>
    </location>
    <ligand>
        <name>substrate</name>
    </ligand>
</feature>
<dbReference type="EC" id="5.1.1.7" evidence="3 9"/>
<feature type="site" description="Could be important to modulate the pK values of the two catalytic cysteine residues" evidence="9">
    <location>
        <position position="161"/>
    </location>
</feature>
<evidence type="ECO:0000256" key="3">
    <source>
        <dbReference type="ARBA" id="ARBA00013080"/>
    </source>
</evidence>
<evidence type="ECO:0000256" key="6">
    <source>
        <dbReference type="ARBA" id="ARBA00023154"/>
    </source>
</evidence>
<comment type="subunit">
    <text evidence="9">Homodimer.</text>
</comment>
<dbReference type="HAMAP" id="MF_00197">
    <property type="entry name" value="DAP_epimerase"/>
    <property type="match status" value="1"/>
</dbReference>
<reference evidence="12" key="1">
    <citation type="journal article" date="2018" name="Front. Microbiol.">
        <title>Genome-Based Analysis Reveals the Taxonomy and Diversity of the Family Idiomarinaceae.</title>
        <authorList>
            <person name="Liu Y."/>
            <person name="Lai Q."/>
            <person name="Shao Z."/>
        </authorList>
    </citation>
    <scope>NUCLEOTIDE SEQUENCE [LARGE SCALE GENOMIC DNA]</scope>
    <source>
        <strain evidence="12">GBPy7</strain>
    </source>
</reference>